<sequence length="1117" mass="126214">MARADTRVQHEQTRKSSDEIFCEAQNKLPTPRAAVADQCRFMMLGELSPDRSRPPRCYKSHPPLARRTARIILTPAAYAGQRRHASHASEGAPIPQPHPTPTHSVARANTDPPPPYRPRQDSSESRMLIRALERISRSPREKVDMDHAWDAYLAVQGYYVPLPTKMAFVDKYISAAEAHYSSRKTDDWQLQAWGHRAAQVLDAMSEHIIPHSRFDQWRLCLLSRSRALIGDLEGALNALHSADRVRMPVGLKDGIPFAYKMLMSSTARYKGNEEVIELIAQEWPSLSSHLDFNAAKSQEGGQSRASRSMQHVAYRIAAQVRDPTPFLEREDWTERQREAVGCFFIEALCYASMAREARAMLLKMQELRMQIPLNYKLTTIRTLSQQSSLLGYAIDMFSAVPTSQRTLPYFQLGLYIYARQGNIELAQQFFNNVLTRSDPDPEDISSLIRSHAVAGDLQTAATVFNDYFPMDADGQRQPSPQLTHYHPILHACSTNGDQAGMTFWLQDMANAGLVPDQYIYTIIINSYAAAGDMDSVHLVLQQMRDAGVQPNVVTYTIILTLLAHRKDVVSADVLFRTALKEGVAPDTRMMVALMNAHVEAGSWKGVIRTYDYIASRRKSLLSVEVFNCLMKAYVLMGSPFAVVYKLFKRLEQTNSKPDAFTYSLLVQSACDAGLMNVASDIYYDIEERALEGPGNLDVNVYILTILMAGFLRQDDKVRAKAVYDEMCERGIQPTPITFSTLLKAYGNERSAESMQYAEDFVKSLVAVPEEERTWRKPKYDSKTALQHLYAPVIAAYGKMEKPEDVTRLLQEMSDADAAPSLGIMSALLDIHRRNFNIEGVLDLWPKIYHMGLELSKKDWFVNSKDVKDTRDVRGNILCVPLSIYIDALSAAGRHAEIVHTWTEFRKQGFSFDSHNWNHLVVALVRAGQPQRAFEIVERVLLPLQELSLQTPQPRDPRPTSPLLSDSQVRKGDNVLDEPSSEPPMHRENRRLFASKVSTARVSHIENFDEEGPSDDVACHLDILQQVSPSWGTWRPHNAALTVLLTAINRLSSGVLVKPVMPHVEGDLDPDLDERPEAREVLNAIYRDCPKTVSLVLDHEEREKQRLGSDYDQEYNWG</sequence>
<evidence type="ECO:0000256" key="1">
    <source>
        <dbReference type="ARBA" id="ARBA00022737"/>
    </source>
</evidence>
<dbReference type="NCBIfam" id="TIGR00756">
    <property type="entry name" value="PPR"/>
    <property type="match status" value="2"/>
</dbReference>
<evidence type="ECO:0000256" key="3">
    <source>
        <dbReference type="SAM" id="MobiDB-lite"/>
    </source>
</evidence>
<dbReference type="PANTHER" id="PTHR47939">
    <property type="entry name" value="MEMBRANE-ASSOCIATED SALT-INDUCIBLE PROTEIN-LIKE"/>
    <property type="match status" value="1"/>
</dbReference>
<name>A0A9P7GUA3_9AGAR</name>
<feature type="region of interest" description="Disordered" evidence="3">
    <location>
        <begin position="78"/>
        <end position="124"/>
    </location>
</feature>
<feature type="repeat" description="PPR" evidence="2">
    <location>
        <begin position="516"/>
        <end position="550"/>
    </location>
</feature>
<dbReference type="OrthoDB" id="185373at2759"/>
<feature type="region of interest" description="Disordered" evidence="3">
    <location>
        <begin position="949"/>
        <end position="988"/>
    </location>
</feature>
<comment type="caution">
    <text evidence="4">The sequence shown here is derived from an EMBL/GenBank/DDBJ whole genome shotgun (WGS) entry which is preliminary data.</text>
</comment>
<dbReference type="PROSITE" id="PS51375">
    <property type="entry name" value="PPR"/>
    <property type="match status" value="3"/>
</dbReference>
<feature type="repeat" description="PPR" evidence="2">
    <location>
        <begin position="551"/>
        <end position="585"/>
    </location>
</feature>
<evidence type="ECO:0000256" key="2">
    <source>
        <dbReference type="PROSITE-ProRule" id="PRU00708"/>
    </source>
</evidence>
<dbReference type="Gene3D" id="1.25.40.10">
    <property type="entry name" value="Tetratricopeptide repeat domain"/>
    <property type="match status" value="3"/>
</dbReference>
<gene>
    <name evidence="4" type="ORF">H0H81_011578</name>
</gene>
<dbReference type="InterPro" id="IPR050667">
    <property type="entry name" value="PPR-containing_protein"/>
</dbReference>
<dbReference type="InterPro" id="IPR002885">
    <property type="entry name" value="PPR_rpt"/>
</dbReference>
<dbReference type="AlphaFoldDB" id="A0A9P7GUA3"/>
<reference evidence="4" key="2">
    <citation type="submission" date="2021-10" db="EMBL/GenBank/DDBJ databases">
        <title>Phylogenomics reveals ancestral predisposition of the termite-cultivated fungus Termitomyces towards a domesticated lifestyle.</title>
        <authorList>
            <person name="Auxier B."/>
            <person name="Grum-Grzhimaylo A."/>
            <person name="Cardenas M.E."/>
            <person name="Lodge J.D."/>
            <person name="Laessoe T."/>
            <person name="Pedersen O."/>
            <person name="Smith M.E."/>
            <person name="Kuyper T.W."/>
            <person name="Franco-Molano E.A."/>
            <person name="Baroni T.J."/>
            <person name="Aanen D.K."/>
        </authorList>
    </citation>
    <scope>NUCLEOTIDE SEQUENCE</scope>
    <source>
        <strain evidence="4">D49</strain>
    </source>
</reference>
<feature type="repeat" description="PPR" evidence="2">
    <location>
        <begin position="699"/>
        <end position="733"/>
    </location>
</feature>
<evidence type="ECO:0008006" key="6">
    <source>
        <dbReference type="Google" id="ProtNLM"/>
    </source>
</evidence>
<evidence type="ECO:0000313" key="4">
    <source>
        <dbReference type="EMBL" id="KAG5654603.1"/>
    </source>
</evidence>
<evidence type="ECO:0000313" key="5">
    <source>
        <dbReference type="Proteomes" id="UP000717328"/>
    </source>
</evidence>
<dbReference type="Proteomes" id="UP000717328">
    <property type="component" value="Unassembled WGS sequence"/>
</dbReference>
<accession>A0A9P7GUA3</accession>
<dbReference type="InterPro" id="IPR011990">
    <property type="entry name" value="TPR-like_helical_dom_sf"/>
</dbReference>
<reference evidence="4" key="1">
    <citation type="submission" date="2021-02" db="EMBL/GenBank/DDBJ databases">
        <authorList>
            <person name="Nieuwenhuis M."/>
            <person name="Van De Peppel L.J.J."/>
        </authorList>
    </citation>
    <scope>NUCLEOTIDE SEQUENCE</scope>
    <source>
        <strain evidence="4">D49</strain>
    </source>
</reference>
<dbReference type="Pfam" id="PF13041">
    <property type="entry name" value="PPR_2"/>
    <property type="match status" value="2"/>
</dbReference>
<proteinExistence type="predicted"/>
<keyword evidence="5" id="KW-1185">Reference proteome</keyword>
<organism evidence="4 5">
    <name type="scientific">Sphagnurus paluster</name>
    <dbReference type="NCBI Taxonomy" id="117069"/>
    <lineage>
        <taxon>Eukaryota</taxon>
        <taxon>Fungi</taxon>
        <taxon>Dikarya</taxon>
        <taxon>Basidiomycota</taxon>
        <taxon>Agaricomycotina</taxon>
        <taxon>Agaricomycetes</taxon>
        <taxon>Agaricomycetidae</taxon>
        <taxon>Agaricales</taxon>
        <taxon>Tricholomatineae</taxon>
        <taxon>Lyophyllaceae</taxon>
        <taxon>Sphagnurus</taxon>
    </lineage>
</organism>
<dbReference type="PANTHER" id="PTHR47939:SF13">
    <property type="entry name" value="OS03G0201400 PROTEIN"/>
    <property type="match status" value="1"/>
</dbReference>
<dbReference type="EMBL" id="JABCKI010000004">
    <property type="protein sequence ID" value="KAG5654603.1"/>
    <property type="molecule type" value="Genomic_DNA"/>
</dbReference>
<keyword evidence="1" id="KW-0677">Repeat</keyword>
<protein>
    <recommendedName>
        <fullName evidence="6">Pentatricopeptide repeat-containing protein</fullName>
    </recommendedName>
</protein>